<evidence type="ECO:0000313" key="1">
    <source>
        <dbReference type="EMBL" id="SFS32557.1"/>
    </source>
</evidence>
<keyword evidence="2" id="KW-1185">Reference proteome</keyword>
<dbReference type="Proteomes" id="UP000199199">
    <property type="component" value="Unassembled WGS sequence"/>
</dbReference>
<protein>
    <submittedName>
        <fullName evidence="1">Uncharacterized protein</fullName>
    </submittedName>
</protein>
<reference evidence="2" key="1">
    <citation type="submission" date="2016-10" db="EMBL/GenBank/DDBJ databases">
        <authorList>
            <person name="Varghese N."/>
            <person name="Submissions S."/>
        </authorList>
    </citation>
    <scope>NUCLEOTIDE SEQUENCE [LARGE SCALE GENOMIC DNA]</scope>
    <source>
        <strain evidence="2">DSM 22427</strain>
    </source>
</reference>
<dbReference type="EMBL" id="FOZS01000001">
    <property type="protein sequence ID" value="SFS32557.1"/>
    <property type="molecule type" value="Genomic_DNA"/>
</dbReference>
<name>A0A1I6NX60_9EURY</name>
<dbReference type="AlphaFoldDB" id="A0A1I6NX60"/>
<evidence type="ECO:0000313" key="2">
    <source>
        <dbReference type="Proteomes" id="UP000199199"/>
    </source>
</evidence>
<dbReference type="RefSeq" id="WP_092900336.1">
    <property type="nucleotide sequence ID" value="NZ_FOZS01000001.1"/>
</dbReference>
<sequence>MLEALLERAERDAETIELFGLRPLLERIDADSVAALVERGAVRDGIELVGTVPATPTSIDALLELFTDPLLRVAIVDASETPLFVREQPELNYWFLTDGEFDRLREAVDVELMESTDTAP</sequence>
<organism evidence="1 2">
    <name type="scientific">Halostagnicola kamekurae</name>
    <dbReference type="NCBI Taxonomy" id="619731"/>
    <lineage>
        <taxon>Archaea</taxon>
        <taxon>Methanobacteriati</taxon>
        <taxon>Methanobacteriota</taxon>
        <taxon>Stenosarchaea group</taxon>
        <taxon>Halobacteria</taxon>
        <taxon>Halobacteriales</taxon>
        <taxon>Natrialbaceae</taxon>
        <taxon>Halostagnicola</taxon>
    </lineage>
</organism>
<proteinExistence type="predicted"/>
<accession>A0A1I6NX60</accession>
<gene>
    <name evidence="1" type="ORF">SAMN04488556_0176</name>
</gene>